<feature type="compositionally biased region" description="Polar residues" evidence="8">
    <location>
        <begin position="259"/>
        <end position="310"/>
    </location>
</feature>
<dbReference type="PANTHER" id="PTHR45981">
    <property type="entry name" value="LD02310P"/>
    <property type="match status" value="1"/>
</dbReference>
<keyword evidence="4" id="KW-0479">Metal-binding</keyword>
<organism evidence="9 10">
    <name type="scientific">Lepeophtheirus salmonis</name>
    <name type="common">Salmon louse</name>
    <name type="synonym">Caligus salmonis</name>
    <dbReference type="NCBI Taxonomy" id="72036"/>
    <lineage>
        <taxon>Eukaryota</taxon>
        <taxon>Metazoa</taxon>
        <taxon>Ecdysozoa</taxon>
        <taxon>Arthropoda</taxon>
        <taxon>Crustacea</taxon>
        <taxon>Multicrustacea</taxon>
        <taxon>Hexanauplia</taxon>
        <taxon>Copepoda</taxon>
        <taxon>Siphonostomatoida</taxon>
        <taxon>Caligidae</taxon>
        <taxon>Lepeophtheirus</taxon>
    </lineage>
</organism>
<evidence type="ECO:0000256" key="5">
    <source>
        <dbReference type="ARBA" id="ARBA00022771"/>
    </source>
</evidence>
<dbReference type="SMART" id="SM00744">
    <property type="entry name" value="RINGv"/>
    <property type="match status" value="1"/>
</dbReference>
<feature type="region of interest" description="Disordered" evidence="8">
    <location>
        <begin position="364"/>
        <end position="394"/>
    </location>
</feature>
<evidence type="ECO:0000256" key="2">
    <source>
        <dbReference type="ARBA" id="ARBA00004177"/>
    </source>
</evidence>
<keyword evidence="9" id="KW-0012">Acyltransferase</keyword>
<dbReference type="GO" id="GO:0061630">
    <property type="term" value="F:ubiquitin protein ligase activity"/>
    <property type="evidence" value="ECO:0007669"/>
    <property type="project" value="UniProtKB-EC"/>
</dbReference>
<dbReference type="Pfam" id="PF12906">
    <property type="entry name" value="RINGv"/>
    <property type="match status" value="1"/>
</dbReference>
<dbReference type="Proteomes" id="UP000675881">
    <property type="component" value="Chromosome 10"/>
</dbReference>
<dbReference type="InterPro" id="IPR013083">
    <property type="entry name" value="Znf_RING/FYVE/PHD"/>
</dbReference>
<keyword evidence="5" id="KW-0863">Zinc-finger</keyword>
<dbReference type="PROSITE" id="PS51292">
    <property type="entry name" value="ZF_RING_CH"/>
    <property type="match status" value="1"/>
</dbReference>
<keyword evidence="7" id="KW-0391">Immunity</keyword>
<evidence type="ECO:0000256" key="1">
    <source>
        <dbReference type="ARBA" id="ARBA00004127"/>
    </source>
</evidence>
<evidence type="ECO:0000256" key="4">
    <source>
        <dbReference type="ARBA" id="ARBA00022723"/>
    </source>
</evidence>
<keyword evidence="6" id="KW-0862">Zinc</keyword>
<dbReference type="SUPFAM" id="SSF57850">
    <property type="entry name" value="RING/U-box"/>
    <property type="match status" value="1"/>
</dbReference>
<dbReference type="EMBL" id="HG994589">
    <property type="protein sequence ID" value="CAF2799704.1"/>
    <property type="molecule type" value="Genomic_DNA"/>
</dbReference>
<dbReference type="GO" id="GO:0005768">
    <property type="term" value="C:endosome"/>
    <property type="evidence" value="ECO:0007669"/>
    <property type="project" value="UniProtKB-SubCell"/>
</dbReference>
<protein>
    <submittedName>
        <fullName evidence="9">MARCH1_8</fullName>
        <ecNumber evidence="9">2.3.2.27</ecNumber>
    </submittedName>
</protein>
<evidence type="ECO:0000256" key="3">
    <source>
        <dbReference type="ARBA" id="ARBA00004656"/>
    </source>
</evidence>
<sequence>MSDGICVVDLERKQPEEPSTSTAPIQTSSSKTEIHENDPLNNLTDEVDLPGSFFKEEECCSVAMESFTTAASSLSLTEFCKICHCGAEPSMPLIAPCFCDGSLKYVHQGCLQKWIKSSDIKRCELCKYLYIMQSKVKPFCEWEKLEYVISGEEEASMQYYVPYCCYYMCDLVFCKVYVHLCRKWKAYNRIIVIQDTPDYTLKPKIKKVSIALPTPPPPTVSTVPEIYSPTTPNPVTSPQSSTAGRGGRSSSRDIPTHDFNFSSHQKYTKGNSSLSSSAPDISTKASATHQPQSQILLPSSANITSKSNAETQTALRGVSLLRVLRDSSESDDPADLRAVSKILIDDSNTSIFIANCEETRQQDMKLPNSGNLLLPGQSSEEEESVGHKVNQVGD</sequence>
<reference evidence="9" key="1">
    <citation type="submission" date="2021-02" db="EMBL/GenBank/DDBJ databases">
        <authorList>
            <person name="Bekaert M."/>
        </authorList>
    </citation>
    <scope>NUCLEOTIDE SEQUENCE</scope>
    <source>
        <strain evidence="9">IoA-00</strain>
    </source>
</reference>
<feature type="compositionally biased region" description="Polar residues" evidence="8">
    <location>
        <begin position="17"/>
        <end position="31"/>
    </location>
</feature>
<dbReference type="EC" id="2.3.2.27" evidence="9"/>
<dbReference type="GO" id="GO:0008270">
    <property type="term" value="F:zinc ion binding"/>
    <property type="evidence" value="ECO:0007669"/>
    <property type="project" value="UniProtKB-KW"/>
</dbReference>
<evidence type="ECO:0000313" key="9">
    <source>
        <dbReference type="EMBL" id="CAF2799704.1"/>
    </source>
</evidence>
<dbReference type="Gene3D" id="3.30.40.10">
    <property type="entry name" value="Zinc/RING finger domain, C3HC4 (zinc finger)"/>
    <property type="match status" value="1"/>
</dbReference>
<evidence type="ECO:0000256" key="6">
    <source>
        <dbReference type="ARBA" id="ARBA00022833"/>
    </source>
</evidence>
<dbReference type="OrthoDB" id="264354at2759"/>
<name>A0A7R8H1T1_LEPSM</name>
<feature type="region of interest" description="Disordered" evidence="8">
    <location>
        <begin position="11"/>
        <end position="41"/>
    </location>
</feature>
<proteinExistence type="predicted"/>
<dbReference type="InterPro" id="IPR011016">
    <property type="entry name" value="Znf_RING-CH"/>
</dbReference>
<dbReference type="GO" id="GO:0002376">
    <property type="term" value="P:immune system process"/>
    <property type="evidence" value="ECO:0007669"/>
    <property type="project" value="UniProtKB-KW"/>
</dbReference>
<keyword evidence="9" id="KW-0808">Transferase</keyword>
<feature type="region of interest" description="Disordered" evidence="8">
    <location>
        <begin position="221"/>
        <end position="310"/>
    </location>
</feature>
<evidence type="ECO:0000256" key="7">
    <source>
        <dbReference type="ARBA" id="ARBA00022859"/>
    </source>
</evidence>
<evidence type="ECO:0000256" key="8">
    <source>
        <dbReference type="SAM" id="MobiDB-lite"/>
    </source>
</evidence>
<dbReference type="GO" id="GO:0005765">
    <property type="term" value="C:lysosomal membrane"/>
    <property type="evidence" value="ECO:0007669"/>
    <property type="project" value="UniProtKB-SubCell"/>
</dbReference>
<accession>A0A7R8H1T1</accession>
<comment type="subcellular location">
    <subcellularLocation>
        <location evidence="1">Endomembrane system</location>
        <topology evidence="1">Multi-pass membrane protein</topology>
    </subcellularLocation>
    <subcellularLocation>
        <location evidence="2">Endosome</location>
    </subcellularLocation>
    <subcellularLocation>
        <location evidence="3">Lysosome membrane</location>
    </subcellularLocation>
</comment>
<gene>
    <name evidence="9" type="ORF">LSAA_2431</name>
</gene>
<dbReference type="AlphaFoldDB" id="A0A7R8H1T1"/>
<evidence type="ECO:0000313" key="10">
    <source>
        <dbReference type="Proteomes" id="UP000675881"/>
    </source>
</evidence>
<feature type="compositionally biased region" description="Polar residues" evidence="8">
    <location>
        <begin position="228"/>
        <end position="243"/>
    </location>
</feature>
<keyword evidence="10" id="KW-1185">Reference proteome</keyword>